<feature type="region of interest" description="Disordered" evidence="1">
    <location>
        <begin position="1"/>
        <end position="21"/>
    </location>
</feature>
<keyword evidence="3" id="KW-1185">Reference proteome</keyword>
<evidence type="ECO:0000313" key="2">
    <source>
        <dbReference type="EMBL" id="SMQ55245.1"/>
    </source>
</evidence>
<dbReference type="EMBL" id="LT853702">
    <property type="protein sequence ID" value="SMQ55245.1"/>
    <property type="molecule type" value="Genomic_DNA"/>
</dbReference>
<proteinExistence type="predicted"/>
<organism evidence="2 3">
    <name type="scientific">Zymoseptoria tritici (strain ST99CH_3D7)</name>
    <dbReference type="NCBI Taxonomy" id="1276538"/>
    <lineage>
        <taxon>Eukaryota</taxon>
        <taxon>Fungi</taxon>
        <taxon>Dikarya</taxon>
        <taxon>Ascomycota</taxon>
        <taxon>Pezizomycotina</taxon>
        <taxon>Dothideomycetes</taxon>
        <taxon>Dothideomycetidae</taxon>
        <taxon>Mycosphaerellales</taxon>
        <taxon>Mycosphaerellaceae</taxon>
        <taxon>Zymoseptoria</taxon>
    </lineage>
</organism>
<feature type="compositionally biased region" description="Polar residues" evidence="1">
    <location>
        <begin position="10"/>
        <end position="20"/>
    </location>
</feature>
<sequence length="70" mass="7960">MPEYLKADKNTSPPRGSATSYRARDYIKSPSSYISARIEYVELLSVLSIAPLLELSWKALHISRMRSSRT</sequence>
<accession>A0A1X7S6J5</accession>
<name>A0A1X7S6J5_ZYMT9</name>
<dbReference type="AlphaFoldDB" id="A0A1X7S6J5"/>
<dbReference type="Proteomes" id="UP000215127">
    <property type="component" value="Chromosome 11"/>
</dbReference>
<gene>
    <name evidence="2" type="ORF">ZT3D7_G10400</name>
</gene>
<reference evidence="2 3" key="1">
    <citation type="submission" date="2016-06" db="EMBL/GenBank/DDBJ databases">
        <authorList>
            <person name="Kjaerup R.B."/>
            <person name="Dalgaard T.S."/>
            <person name="Juul-Madsen H.R."/>
        </authorList>
    </citation>
    <scope>NUCLEOTIDE SEQUENCE [LARGE SCALE GENOMIC DNA]</scope>
</reference>
<evidence type="ECO:0000313" key="3">
    <source>
        <dbReference type="Proteomes" id="UP000215127"/>
    </source>
</evidence>
<evidence type="ECO:0000256" key="1">
    <source>
        <dbReference type="SAM" id="MobiDB-lite"/>
    </source>
</evidence>
<protein>
    <submittedName>
        <fullName evidence="2">Uncharacterized protein</fullName>
    </submittedName>
</protein>